<evidence type="ECO:0000313" key="2">
    <source>
        <dbReference type="Proteomes" id="UP001162501"/>
    </source>
</evidence>
<name>A0ACB0DYA0_RANTA</name>
<dbReference type="Proteomes" id="UP001162501">
    <property type="component" value="Chromosome 11"/>
</dbReference>
<evidence type="ECO:0000313" key="1">
    <source>
        <dbReference type="EMBL" id="CAI9693178.1"/>
    </source>
</evidence>
<sequence>MLSISVVLEKLELPMRRIGMTCGCSCGCLLYVGEYVCFLEKVHLQVKKGKGPGRAPLLLSRLCSDELGDWTAARGPAGCPAARWRGAPVQSWPGHAGGAEGPAGRPAR</sequence>
<proteinExistence type="predicted"/>
<protein>
    <submittedName>
        <fullName evidence="1">Uncharacterized protein</fullName>
    </submittedName>
</protein>
<accession>A0ACB0DYA0</accession>
<organism evidence="1 2">
    <name type="scientific">Rangifer tarandus platyrhynchus</name>
    <name type="common">Svalbard reindeer</name>
    <dbReference type="NCBI Taxonomy" id="3082113"/>
    <lineage>
        <taxon>Eukaryota</taxon>
        <taxon>Metazoa</taxon>
        <taxon>Chordata</taxon>
        <taxon>Craniata</taxon>
        <taxon>Vertebrata</taxon>
        <taxon>Euteleostomi</taxon>
        <taxon>Mammalia</taxon>
        <taxon>Eutheria</taxon>
        <taxon>Laurasiatheria</taxon>
        <taxon>Artiodactyla</taxon>
        <taxon>Ruminantia</taxon>
        <taxon>Pecora</taxon>
        <taxon>Cervidae</taxon>
        <taxon>Odocoileinae</taxon>
        <taxon>Rangifer</taxon>
    </lineage>
</organism>
<reference evidence="1" key="1">
    <citation type="submission" date="2023-05" db="EMBL/GenBank/DDBJ databases">
        <authorList>
            <consortium name="ELIXIR-Norway"/>
        </authorList>
    </citation>
    <scope>NUCLEOTIDE SEQUENCE</scope>
</reference>
<dbReference type="EMBL" id="OX596095">
    <property type="protein sequence ID" value="CAI9693178.1"/>
    <property type="molecule type" value="Genomic_DNA"/>
</dbReference>
<gene>
    <name evidence="1" type="ORF">MRATA1EN3_LOCUS4391</name>
</gene>